<evidence type="ECO:0000313" key="2">
    <source>
        <dbReference type="Proteomes" id="UP001157502"/>
    </source>
</evidence>
<proteinExistence type="predicted"/>
<accession>A0ACC2GPI1</accession>
<dbReference type="EMBL" id="CM055738">
    <property type="protein sequence ID" value="KAJ8005318.1"/>
    <property type="molecule type" value="Genomic_DNA"/>
</dbReference>
<name>A0ACC2GPI1_DALPE</name>
<protein>
    <submittedName>
        <fullName evidence="1">Uncharacterized protein</fullName>
    </submittedName>
</protein>
<organism evidence="1 2">
    <name type="scientific">Dallia pectoralis</name>
    <name type="common">Alaska blackfish</name>
    <dbReference type="NCBI Taxonomy" id="75939"/>
    <lineage>
        <taxon>Eukaryota</taxon>
        <taxon>Metazoa</taxon>
        <taxon>Chordata</taxon>
        <taxon>Craniata</taxon>
        <taxon>Vertebrata</taxon>
        <taxon>Euteleostomi</taxon>
        <taxon>Actinopterygii</taxon>
        <taxon>Neopterygii</taxon>
        <taxon>Teleostei</taxon>
        <taxon>Protacanthopterygii</taxon>
        <taxon>Esociformes</taxon>
        <taxon>Umbridae</taxon>
        <taxon>Dallia</taxon>
    </lineage>
</organism>
<gene>
    <name evidence="1" type="ORF">DPEC_G00145380</name>
</gene>
<evidence type="ECO:0000313" key="1">
    <source>
        <dbReference type="EMBL" id="KAJ8005318.1"/>
    </source>
</evidence>
<comment type="caution">
    <text evidence="1">The sequence shown here is derived from an EMBL/GenBank/DDBJ whole genome shotgun (WGS) entry which is preliminary data.</text>
</comment>
<dbReference type="Proteomes" id="UP001157502">
    <property type="component" value="Chromosome 11"/>
</dbReference>
<sequence>MLLINSFLFCLQPVTQAAYFSQQPQDQVVVSGQSVTLPCVIVGYREMVQWTKDGLALGGERDLPGWTRYSLMGDPLSGEHSLLIDSAELADDAVYECQATQAGLRSHRAKLTVLVPPTDPVVDGGPVIRVKAHAPYNLTCRASGAKPAAEITWYRDGEVMETAIYSKVRMEDGKRELAVSMLPVIPEDKDSGRTYTCRVLNLAAPAGRQTSVTINVQHPPSVTLSVQPQTAMEGAKVLFICSASANPEITGYRWSKGGVPISEANGDSLEVTVDHTYFTDPVSCEVSNSVGSTNVSTLVDVQFGPRLLSEPLPMKVDVGMDAAFTCTWTGNPPLTLAWTKQGSNVVLSNGNTLQLKAVTQEDSGTYTCKAIVPHVGVAEREVTLTVNGPPIITADTTQHAVKHSKGKIECLVGSSPPPDNIVWTFGDVTLSSGSSGRFTVQTVTSDQGVLSSLVLSETLTQDFQLRYNCTAWNRFGTGTALITLNEQEAVSMLIIVGASVGGGCVLLICVIALVSLCCRHTGKGKKCTRLSKSDIRVQIVHSDHNATRGNDDEEDVKEPMGLLFPSQAPNSSESPGTSRTEHSDLLEEEEDERSDIKDPTNGYYNVRAHEDRVVRSGFAEYVPNARPVYTPSQLPSPSPLYGQHTVTGATQPRVYDFSHRYATTTGARSTYEQQQAAAQQAAAQQAAAAQPGAIYPTDPLYSGSAYLPTAATYGRAFTSYVKPASYEKVDGYDQSDQASKVSGSSRFSYASSQVSSQQSDYGRPSQRMQTHV</sequence>
<reference evidence="1" key="1">
    <citation type="submission" date="2021-05" db="EMBL/GenBank/DDBJ databases">
        <authorList>
            <person name="Pan Q."/>
            <person name="Jouanno E."/>
            <person name="Zahm M."/>
            <person name="Klopp C."/>
            <person name="Cabau C."/>
            <person name="Louis A."/>
            <person name="Berthelot C."/>
            <person name="Parey E."/>
            <person name="Roest Crollius H."/>
            <person name="Montfort J."/>
            <person name="Robinson-Rechavi M."/>
            <person name="Bouchez O."/>
            <person name="Lampietro C."/>
            <person name="Lopez Roques C."/>
            <person name="Donnadieu C."/>
            <person name="Postlethwait J."/>
            <person name="Bobe J."/>
            <person name="Dillon D."/>
            <person name="Chandos A."/>
            <person name="von Hippel F."/>
            <person name="Guiguen Y."/>
        </authorList>
    </citation>
    <scope>NUCLEOTIDE SEQUENCE</scope>
    <source>
        <strain evidence="1">YG-Jan2019</strain>
    </source>
</reference>
<keyword evidence="2" id="KW-1185">Reference proteome</keyword>